<dbReference type="Proteomes" id="UP000027265">
    <property type="component" value="Unassembled WGS sequence"/>
</dbReference>
<evidence type="ECO:0000256" key="2">
    <source>
        <dbReference type="ARBA" id="ARBA00004496"/>
    </source>
</evidence>
<dbReference type="STRING" id="933084.A0A067Q2U0"/>
<evidence type="ECO:0000313" key="14">
    <source>
        <dbReference type="Proteomes" id="UP000027265"/>
    </source>
</evidence>
<dbReference type="PANTHER" id="PTHR21210">
    <property type="entry name" value="TRNA (URACIL-O(2)-)-METHYLTRANSFERASE-RELATED"/>
    <property type="match status" value="1"/>
</dbReference>
<dbReference type="GO" id="GO:0005737">
    <property type="term" value="C:cytoplasm"/>
    <property type="evidence" value="ECO:0007669"/>
    <property type="project" value="UniProtKB-SubCell"/>
</dbReference>
<keyword evidence="6 12" id="KW-0963">Cytoplasm</keyword>
<evidence type="ECO:0000256" key="11">
    <source>
        <dbReference type="ARBA" id="ARBA00047957"/>
    </source>
</evidence>
<evidence type="ECO:0000256" key="6">
    <source>
        <dbReference type="ARBA" id="ARBA00022490"/>
    </source>
</evidence>
<name>A0A067Q2U0_9AGAM</name>
<dbReference type="GO" id="GO:0141101">
    <property type="term" value="F:tRNA(Ser) (uridine(44)-2'-O-)-methyltransferase activity"/>
    <property type="evidence" value="ECO:0007669"/>
    <property type="project" value="UniProtKB-EC"/>
</dbReference>
<evidence type="ECO:0000256" key="5">
    <source>
        <dbReference type="ARBA" id="ARBA00017788"/>
    </source>
</evidence>
<dbReference type="GO" id="GO:0030488">
    <property type="term" value="P:tRNA methylation"/>
    <property type="evidence" value="ECO:0007669"/>
    <property type="project" value="UniProtKB-UniRule"/>
</dbReference>
<dbReference type="EMBL" id="KL197714">
    <property type="protein sequence ID" value="KDQ60435.1"/>
    <property type="molecule type" value="Genomic_DNA"/>
</dbReference>
<proteinExistence type="inferred from homology"/>
<keyword evidence="14" id="KW-1185">Reference proteome</keyword>
<dbReference type="OrthoDB" id="10047021at2759"/>
<comment type="function">
    <text evidence="12">Adenosyl-L-methionine (AdoMet)-dependent tRNA (uracil-O(2)-)-methyltransferase.</text>
</comment>
<evidence type="ECO:0000256" key="3">
    <source>
        <dbReference type="ARBA" id="ARBA00009056"/>
    </source>
</evidence>
<evidence type="ECO:0000256" key="12">
    <source>
        <dbReference type="RuleBase" id="RU368004"/>
    </source>
</evidence>
<comment type="function">
    <text evidence="1">Probable adenosyl-L-methionine (AdoMet)-dependent tRNA (uracil-O(2)-)-methyltransferase.</text>
</comment>
<comment type="subcellular location">
    <subcellularLocation>
        <location evidence="2 12">Cytoplasm</location>
    </subcellularLocation>
</comment>
<comment type="catalytic activity">
    <reaction evidence="11 12">
        <text>uridine(44) in tRNA(Ser) + S-adenosyl-L-methionine = 2'-O-methyluridine(44) in tRNA(Ser) + S-adenosyl-L-homocysteine + H(+)</text>
        <dbReference type="Rhea" id="RHEA:43100"/>
        <dbReference type="Rhea" id="RHEA-COMP:10339"/>
        <dbReference type="Rhea" id="RHEA-COMP:10340"/>
        <dbReference type="ChEBI" id="CHEBI:15378"/>
        <dbReference type="ChEBI" id="CHEBI:57856"/>
        <dbReference type="ChEBI" id="CHEBI:59789"/>
        <dbReference type="ChEBI" id="CHEBI:65315"/>
        <dbReference type="ChEBI" id="CHEBI:74478"/>
        <dbReference type="EC" id="2.1.1.211"/>
    </reaction>
</comment>
<protein>
    <recommendedName>
        <fullName evidence="5 12">tRNA (uracil-O(2)-)-methyltransferase</fullName>
        <ecNumber evidence="4 12">2.1.1.211</ecNumber>
    </recommendedName>
</protein>
<dbReference type="Pfam" id="PF07757">
    <property type="entry name" value="AdoMet_MTase"/>
    <property type="match status" value="2"/>
</dbReference>
<accession>A0A067Q2U0</accession>
<evidence type="ECO:0000313" key="13">
    <source>
        <dbReference type="EMBL" id="KDQ60435.1"/>
    </source>
</evidence>
<keyword evidence="10 12" id="KW-0819">tRNA processing</keyword>
<reference evidence="14" key="1">
    <citation type="journal article" date="2014" name="Proc. Natl. Acad. Sci. U.S.A.">
        <title>Extensive sampling of basidiomycete genomes demonstrates inadequacy of the white-rot/brown-rot paradigm for wood decay fungi.</title>
        <authorList>
            <person name="Riley R."/>
            <person name="Salamov A.A."/>
            <person name="Brown D.W."/>
            <person name="Nagy L.G."/>
            <person name="Floudas D."/>
            <person name="Held B.W."/>
            <person name="Levasseur A."/>
            <person name="Lombard V."/>
            <person name="Morin E."/>
            <person name="Otillar R."/>
            <person name="Lindquist E.A."/>
            <person name="Sun H."/>
            <person name="LaButti K.M."/>
            <person name="Schmutz J."/>
            <person name="Jabbour D."/>
            <person name="Luo H."/>
            <person name="Baker S.E."/>
            <person name="Pisabarro A.G."/>
            <person name="Walton J.D."/>
            <person name="Blanchette R.A."/>
            <person name="Henrissat B."/>
            <person name="Martin F."/>
            <person name="Cullen D."/>
            <person name="Hibbett D.S."/>
            <person name="Grigoriev I.V."/>
        </authorList>
    </citation>
    <scope>NUCLEOTIDE SEQUENCE [LARGE SCALE GENOMIC DNA]</scope>
    <source>
        <strain evidence="14">MUCL 33604</strain>
    </source>
</reference>
<dbReference type="InterPro" id="IPR011671">
    <property type="entry name" value="tRNA_uracil_MeTrfase"/>
</dbReference>
<comment type="similarity">
    <text evidence="3 12">Belongs to the TRM44 family.</text>
</comment>
<dbReference type="InParanoid" id="A0A067Q2U0"/>
<organism evidence="13 14">
    <name type="scientific">Jaapia argillacea MUCL 33604</name>
    <dbReference type="NCBI Taxonomy" id="933084"/>
    <lineage>
        <taxon>Eukaryota</taxon>
        <taxon>Fungi</taxon>
        <taxon>Dikarya</taxon>
        <taxon>Basidiomycota</taxon>
        <taxon>Agaricomycotina</taxon>
        <taxon>Agaricomycetes</taxon>
        <taxon>Agaricomycetidae</taxon>
        <taxon>Jaapiales</taxon>
        <taxon>Jaapiaceae</taxon>
        <taxon>Jaapia</taxon>
    </lineage>
</organism>
<evidence type="ECO:0000256" key="7">
    <source>
        <dbReference type="ARBA" id="ARBA00022603"/>
    </source>
</evidence>
<gene>
    <name evidence="13" type="ORF">JAAARDRAFT_125782</name>
</gene>
<dbReference type="SUPFAM" id="SSF53335">
    <property type="entry name" value="S-adenosyl-L-methionine-dependent methyltransferases"/>
    <property type="match status" value="1"/>
</dbReference>
<dbReference type="AlphaFoldDB" id="A0A067Q2U0"/>
<dbReference type="PANTHER" id="PTHR21210:SF0">
    <property type="entry name" value="TRNA (URACIL-O(2)-)-METHYLTRANSFERASE-RELATED"/>
    <property type="match status" value="1"/>
</dbReference>
<keyword evidence="7 12" id="KW-0489">Methyltransferase</keyword>
<evidence type="ECO:0000256" key="8">
    <source>
        <dbReference type="ARBA" id="ARBA00022679"/>
    </source>
</evidence>
<evidence type="ECO:0000256" key="9">
    <source>
        <dbReference type="ARBA" id="ARBA00022691"/>
    </source>
</evidence>
<keyword evidence="9 12" id="KW-0949">S-adenosyl-L-methionine</keyword>
<evidence type="ECO:0000256" key="1">
    <source>
        <dbReference type="ARBA" id="ARBA00002778"/>
    </source>
</evidence>
<keyword evidence="8 12" id="KW-0808">Transferase</keyword>
<evidence type="ECO:0000256" key="10">
    <source>
        <dbReference type="ARBA" id="ARBA00022694"/>
    </source>
</evidence>
<dbReference type="EC" id="2.1.1.211" evidence="4 12"/>
<sequence length="573" mass="64375">MSNTPRPQFLPTPCPPDSPIPPLIFTSTSPIGDQKIEEAIPVIQCPADFPLSIFEEAAMLLVNHPEYNSTLILRSELIATYTSPPFPPSTPQIKGYEPTKAYYRKLLPRRPTRDASLEQLCTLYTKSPDPHELEDMKTQGSEDDPLYTTPTLLVLTPLPSPSTPLPYYHPQVSQISFHLHPPSSPTLLISLLPLPPTSQNDQDPTNPSSRLHRTSLSLLQTLHRYLHGTLTSYKKRTAHDLLIPRDEYQDLYGVMRERHKGLVEEWREVTDPLKHVFEDIGIATYLMLLWKDTFPPEGEEQEEKLEEEPWKKWGRPPGGFLDLGCGNALLTHILLSEGYKGYGIDVRARKSWDGYPESTRERLVVGGVDPLALVGSCEDASRSCEDTPSPSSSDQNQINTILNTPQMFLIANHADELTPWVPVLSTLMDSSGYISIPCCAWAFDERFTRGRGADEFFEEPSSLQTKDARELQRPNEQSLSSFITSLSLGSEGSSSSSYSSYRIWLAGLSGWCGWVVECDNLRIPSTRNWAVVGRKKLPTPPEQTLERAKSIILQTKERGLFRVRKPEGKAGEH</sequence>
<dbReference type="HOGENOM" id="CLU_018580_1_0_1"/>
<dbReference type="FunCoup" id="A0A067Q2U0">
    <property type="interactions" value="33"/>
</dbReference>
<evidence type="ECO:0000256" key="4">
    <source>
        <dbReference type="ARBA" id="ARBA00012795"/>
    </source>
</evidence>
<dbReference type="InterPro" id="IPR029063">
    <property type="entry name" value="SAM-dependent_MTases_sf"/>
</dbReference>